<reference evidence="2" key="1">
    <citation type="submission" date="2018-11" db="EMBL/GenBank/DDBJ databases">
        <title>Proposal to divide the Flavobacteriaceae and reorganize its genera based on Amino Acid Identity values calculated from whole genome sequences.</title>
        <authorList>
            <person name="Nicholson A.C."/>
            <person name="Gulvik C.A."/>
            <person name="Whitney A.M."/>
            <person name="Humrighouse B.W."/>
            <person name="Bell M."/>
            <person name="Holmes B."/>
            <person name="Steigerwalt A.G."/>
            <person name="Villarma A."/>
            <person name="Sheth M."/>
            <person name="Batra D."/>
            <person name="Pryor J."/>
            <person name="Bernardet J.-F."/>
            <person name="Hugo C."/>
            <person name="Kampfer P."/>
            <person name="Newman J."/>
            <person name="McQuiston J.R."/>
        </authorList>
    </citation>
    <scope>NUCLEOTIDE SEQUENCE [LARGE SCALE GENOMIC DNA]</scope>
    <source>
        <strain evidence="2">G0188</strain>
    </source>
</reference>
<gene>
    <name evidence="1" type="ORF">EG346_15845</name>
</gene>
<dbReference type="KEGG" id="ccau:EG346_15845"/>
<name>A0A3G6NF56_CHRCU</name>
<organism evidence="1 2">
    <name type="scientific">Chryseobacterium carnipullorum</name>
    <dbReference type="NCBI Taxonomy" id="1124835"/>
    <lineage>
        <taxon>Bacteria</taxon>
        <taxon>Pseudomonadati</taxon>
        <taxon>Bacteroidota</taxon>
        <taxon>Flavobacteriia</taxon>
        <taxon>Flavobacteriales</taxon>
        <taxon>Weeksellaceae</taxon>
        <taxon>Chryseobacterium group</taxon>
        <taxon>Chryseobacterium</taxon>
    </lineage>
</organism>
<protein>
    <submittedName>
        <fullName evidence="1">Uncharacterized protein</fullName>
    </submittedName>
</protein>
<dbReference type="Proteomes" id="UP000273270">
    <property type="component" value="Chromosome"/>
</dbReference>
<dbReference type="EMBL" id="CP033920">
    <property type="protein sequence ID" value="AZA49558.1"/>
    <property type="molecule type" value="Genomic_DNA"/>
</dbReference>
<keyword evidence="2" id="KW-1185">Reference proteome</keyword>
<sequence>MALFTKINKTTINSILLEIKIIEKFIQPVSEGSKEAVRIKMIGDDQKEYSLVFYEEDLQKCKAKLPENQKLHF</sequence>
<evidence type="ECO:0000313" key="2">
    <source>
        <dbReference type="Proteomes" id="UP000273270"/>
    </source>
</evidence>
<dbReference type="AlphaFoldDB" id="A0A3G6NF56"/>
<proteinExistence type="predicted"/>
<dbReference type="RefSeq" id="WP_123879894.1">
    <property type="nucleotide sequence ID" value="NZ_CP033920.1"/>
</dbReference>
<accession>A0A3G6NF56</accession>
<evidence type="ECO:0000313" key="1">
    <source>
        <dbReference type="EMBL" id="AZA49558.1"/>
    </source>
</evidence>